<protein>
    <recommendedName>
        <fullName evidence="4">DUF4892 domain-containing protein</fullName>
    </recommendedName>
</protein>
<evidence type="ECO:0000313" key="3">
    <source>
        <dbReference type="Proteomes" id="UP001500604"/>
    </source>
</evidence>
<dbReference type="RefSeq" id="WP_345194652.1">
    <property type="nucleotide sequence ID" value="NZ_BAABFL010000112.1"/>
</dbReference>
<sequence>MQRILFSLCLLSLWGSAYSSSIPGSTDLPGIDRYPNADIVRYGEGEKVNYPLVASTIKKVNGVVRADEERRLDGAWRRVIYQMPDGHGSDAGFRYFSDRLDKLGVKTLYQCDGRHCGPSNLWANKVFEEANLYGLDKDQFYLLGARTVENQTEYYVLYTVRRGNKRVYAMVDQLVVEGALPTVPGSENGLKASGMAQYWDAVVQPGAGTIVQQDFDKILAQIQNDSTTQVVLAGSVPFVPELKPDQQIERSRQYAQALKERLIEENVAESRLSVIGTGPLLQEKVDDAMPFVRIMVIESH</sequence>
<feature type="chain" id="PRO_5045867916" description="DUF4892 domain-containing protein" evidence="1">
    <location>
        <begin position="20"/>
        <end position="300"/>
    </location>
</feature>
<evidence type="ECO:0008006" key="4">
    <source>
        <dbReference type="Google" id="ProtNLM"/>
    </source>
</evidence>
<dbReference type="Proteomes" id="UP001500604">
    <property type="component" value="Unassembled WGS sequence"/>
</dbReference>
<organism evidence="2 3">
    <name type="scientific">Kistimonas scapharcae</name>
    <dbReference type="NCBI Taxonomy" id="1036133"/>
    <lineage>
        <taxon>Bacteria</taxon>
        <taxon>Pseudomonadati</taxon>
        <taxon>Pseudomonadota</taxon>
        <taxon>Gammaproteobacteria</taxon>
        <taxon>Oceanospirillales</taxon>
        <taxon>Endozoicomonadaceae</taxon>
        <taxon>Kistimonas</taxon>
    </lineage>
</organism>
<proteinExistence type="predicted"/>
<name>A0ABP8V0Q7_9GAMM</name>
<reference evidence="3" key="1">
    <citation type="journal article" date="2019" name="Int. J. Syst. Evol. Microbiol.">
        <title>The Global Catalogue of Microorganisms (GCM) 10K type strain sequencing project: providing services to taxonomists for standard genome sequencing and annotation.</title>
        <authorList>
            <consortium name="The Broad Institute Genomics Platform"/>
            <consortium name="The Broad Institute Genome Sequencing Center for Infectious Disease"/>
            <person name="Wu L."/>
            <person name="Ma J."/>
        </authorList>
    </citation>
    <scope>NUCLEOTIDE SEQUENCE [LARGE SCALE GENOMIC DNA]</scope>
    <source>
        <strain evidence="3">JCM 17805</strain>
    </source>
</reference>
<accession>A0ABP8V0Q7</accession>
<dbReference type="EMBL" id="BAABFL010000112">
    <property type="protein sequence ID" value="GAA4648925.1"/>
    <property type="molecule type" value="Genomic_DNA"/>
</dbReference>
<keyword evidence="3" id="KW-1185">Reference proteome</keyword>
<keyword evidence="1" id="KW-0732">Signal</keyword>
<gene>
    <name evidence="2" type="ORF">GCM10023116_11990</name>
</gene>
<comment type="caution">
    <text evidence="2">The sequence shown here is derived from an EMBL/GenBank/DDBJ whole genome shotgun (WGS) entry which is preliminary data.</text>
</comment>
<evidence type="ECO:0000256" key="1">
    <source>
        <dbReference type="SAM" id="SignalP"/>
    </source>
</evidence>
<feature type="signal peptide" evidence="1">
    <location>
        <begin position="1"/>
        <end position="19"/>
    </location>
</feature>
<evidence type="ECO:0000313" key="2">
    <source>
        <dbReference type="EMBL" id="GAA4648925.1"/>
    </source>
</evidence>
<dbReference type="InterPro" id="IPR032608">
    <property type="entry name" value="DUF4892"/>
</dbReference>
<dbReference type="Pfam" id="PF16234">
    <property type="entry name" value="DUF4892"/>
    <property type="match status" value="1"/>
</dbReference>